<protein>
    <submittedName>
        <fullName evidence="1">Uncharacterized protein</fullName>
    </submittedName>
</protein>
<dbReference type="Proteomes" id="UP000597444">
    <property type="component" value="Unassembled WGS sequence"/>
</dbReference>
<gene>
    <name evidence="1" type="ORF">KSF_011580</name>
</gene>
<evidence type="ECO:0000313" key="1">
    <source>
        <dbReference type="EMBL" id="GHO91110.1"/>
    </source>
</evidence>
<name>A0A8J3IHZ6_9CHLR</name>
<proteinExistence type="predicted"/>
<organism evidence="1 2">
    <name type="scientific">Reticulibacter mediterranei</name>
    <dbReference type="NCBI Taxonomy" id="2778369"/>
    <lineage>
        <taxon>Bacteria</taxon>
        <taxon>Bacillati</taxon>
        <taxon>Chloroflexota</taxon>
        <taxon>Ktedonobacteria</taxon>
        <taxon>Ktedonobacterales</taxon>
        <taxon>Reticulibacteraceae</taxon>
        <taxon>Reticulibacter</taxon>
    </lineage>
</organism>
<evidence type="ECO:0000313" key="2">
    <source>
        <dbReference type="Proteomes" id="UP000597444"/>
    </source>
</evidence>
<sequence length="206" mass="22261">MHCELAIMTPSAVTIQITPTSVPSMPTFLGEEVCSGWSSTWIGLDKRLANEHYRKRMPCLLSIAGLSRSARRAIRAASGEKLSARTRTVILQAHTQQFLGTFGAPGNGDYRGDLRRATQVITSYAANLKLLPASVLLRLDGLYGDAAPLLDVLTAGLGVLARSRAYHLLDLEVVKQAQARVPVQFSTHPESGMTRAIVHTVLVSSP</sequence>
<dbReference type="AlphaFoldDB" id="A0A8J3IHZ6"/>
<dbReference type="RefSeq" id="WP_220202027.1">
    <property type="nucleotide sequence ID" value="NZ_BNJK01000001.1"/>
</dbReference>
<reference evidence="1" key="1">
    <citation type="submission" date="2020-10" db="EMBL/GenBank/DDBJ databases">
        <title>Taxonomic study of unclassified bacteria belonging to the class Ktedonobacteria.</title>
        <authorList>
            <person name="Yabe S."/>
            <person name="Wang C.M."/>
            <person name="Zheng Y."/>
            <person name="Sakai Y."/>
            <person name="Cavaletti L."/>
            <person name="Monciardini P."/>
            <person name="Donadio S."/>
        </authorList>
    </citation>
    <scope>NUCLEOTIDE SEQUENCE</scope>
    <source>
        <strain evidence="1">ID150040</strain>
    </source>
</reference>
<comment type="caution">
    <text evidence="1">The sequence shown here is derived from an EMBL/GenBank/DDBJ whole genome shotgun (WGS) entry which is preliminary data.</text>
</comment>
<accession>A0A8J3IHZ6</accession>
<keyword evidence="2" id="KW-1185">Reference proteome</keyword>
<dbReference type="EMBL" id="BNJK01000001">
    <property type="protein sequence ID" value="GHO91110.1"/>
    <property type="molecule type" value="Genomic_DNA"/>
</dbReference>